<dbReference type="AlphaFoldDB" id="A0A5B7FGJ5"/>
<comment type="caution">
    <text evidence="2">The sequence shown here is derived from an EMBL/GenBank/DDBJ whole genome shotgun (WGS) entry which is preliminary data.</text>
</comment>
<keyword evidence="3" id="KW-1185">Reference proteome</keyword>
<reference evidence="2 3" key="1">
    <citation type="submission" date="2019-05" db="EMBL/GenBank/DDBJ databases">
        <title>Another draft genome of Portunus trituberculatus and its Hox gene families provides insights of decapod evolution.</title>
        <authorList>
            <person name="Jeong J.-H."/>
            <person name="Song I."/>
            <person name="Kim S."/>
            <person name="Choi T."/>
            <person name="Kim D."/>
            <person name="Ryu S."/>
            <person name="Kim W."/>
        </authorList>
    </citation>
    <scope>NUCLEOTIDE SEQUENCE [LARGE SCALE GENOMIC DNA]</scope>
    <source>
        <tissue evidence="2">Muscle</tissue>
    </source>
</reference>
<evidence type="ECO:0000313" key="3">
    <source>
        <dbReference type="Proteomes" id="UP000324222"/>
    </source>
</evidence>
<evidence type="ECO:0000256" key="1">
    <source>
        <dbReference type="SAM" id="MobiDB-lite"/>
    </source>
</evidence>
<name>A0A5B7FGJ5_PORTR</name>
<organism evidence="2 3">
    <name type="scientific">Portunus trituberculatus</name>
    <name type="common">Swimming crab</name>
    <name type="synonym">Neptunus trituberculatus</name>
    <dbReference type="NCBI Taxonomy" id="210409"/>
    <lineage>
        <taxon>Eukaryota</taxon>
        <taxon>Metazoa</taxon>
        <taxon>Ecdysozoa</taxon>
        <taxon>Arthropoda</taxon>
        <taxon>Crustacea</taxon>
        <taxon>Multicrustacea</taxon>
        <taxon>Malacostraca</taxon>
        <taxon>Eumalacostraca</taxon>
        <taxon>Eucarida</taxon>
        <taxon>Decapoda</taxon>
        <taxon>Pleocyemata</taxon>
        <taxon>Brachyura</taxon>
        <taxon>Eubrachyura</taxon>
        <taxon>Portunoidea</taxon>
        <taxon>Portunidae</taxon>
        <taxon>Portuninae</taxon>
        <taxon>Portunus</taxon>
    </lineage>
</organism>
<feature type="compositionally biased region" description="Basic and acidic residues" evidence="1">
    <location>
        <begin position="136"/>
        <end position="158"/>
    </location>
</feature>
<feature type="region of interest" description="Disordered" evidence="1">
    <location>
        <begin position="130"/>
        <end position="174"/>
    </location>
</feature>
<accession>A0A5B7FGJ5</accession>
<protein>
    <submittedName>
        <fullName evidence="2">Uncharacterized protein</fullName>
    </submittedName>
</protein>
<proteinExistence type="predicted"/>
<gene>
    <name evidence="2" type="ORF">E2C01_037244</name>
</gene>
<dbReference type="Proteomes" id="UP000324222">
    <property type="component" value="Unassembled WGS sequence"/>
</dbReference>
<dbReference type="EMBL" id="VSRR010005903">
    <property type="protein sequence ID" value="MPC43594.1"/>
    <property type="molecule type" value="Genomic_DNA"/>
</dbReference>
<evidence type="ECO:0000313" key="2">
    <source>
        <dbReference type="EMBL" id="MPC43594.1"/>
    </source>
</evidence>
<sequence>MESQDLLALPVINLFYEWLFTPACLRQWYGARPVIVRCIIGARRPGRETRGSECAMKATCGLVYGNDVMVVEFGSEGAGGRHRRGSGSFRSHGGSLFVVVRVQFYETLSESDMRRPIPVRCSSGLCEPLVQGTSRRHGDARKSGGGDVRRGAVKEPRQYSRQGGAAFGTLQRPQ</sequence>